<feature type="disulfide bond" evidence="4">
    <location>
        <begin position="441"/>
        <end position="468"/>
    </location>
</feature>
<feature type="domain" description="Sushi" evidence="5">
    <location>
        <begin position="290"/>
        <end position="349"/>
    </location>
</feature>
<sequence>GQSYTYACRSGYRLVGTATIQCTSSGWAKRTPYCSRGKHNRVTVGKCRRPGRVRYASFRPYRSWYTAGTNVTYTCRRGYALTGQSILTCQSNSSWSPNRPTCTRIVIKCPAISGPANGLTKPIISRSVSIGTRVWFKCNSGFQRVGAADGICLRSGSWSVAVPTCQRTCSRPDNVLLASFSPSRAFYSVDSNVTYTCSNGYTISGEATLTCLSNGQWSHDEPTCTRITLNCPVISAPENGSIEPVITRPVSAETSVTFSCDVGYELIGAGNSECQHGGAWSNDVPTCEPIQCPTPGVIENGSFDQASGPYGIEQTVEYTCSGNYVLEGQAVLTCLVSGEWSHDEPECVEPVTCPTPIAPVNGGITPIQDQYPVEIVIWYTCDAGYTTTGRKDAICRDDGTWSSEAPICVGLTCDRPDDIDFGSLTTPGNTFNVGATATYVCNAGYEIVGQDVLTCTVSGEWSDNEPTCSRIVTCQTPVGPSDGSFTPTQQPFFVNSEVTFTCDDGFILNGESVITCQDSGLWSNPEPTCDPIQCPTPGDIDNGSFDPATGPYGIEQTVEYTCSGNYVLEGQAVLTCLDTGLWSHDEPQCVAFSAITCDRPADIDFGSLTTPGNTFNIGATATYVCNAGYEIVGQDVLTCTVSGEWSDDEPTCSRIVTCQTPVGPSDGSFTPTQQPFFVNSEVTFTCNDGFILNGESVITCQDSGLWSDPEPTCDLSAIQCPAPGVIENGSFNPASGPYGIEQTVEYTCSGNYVLEGQAVLTCLDTGLWSHVEPECVAPVTCPTPDAPVNGVVTPIQNEYLVNVVIWYTCNAGYTTTGRTDAICRDDGTWSSEAPICVGLTCNRPDDIDFGSLITPGNTFNVGATATYVCNAGYEIVGQNVLTCTVSGEWSDDEPTCQRVVECAARAAPASGSLSPSKSTYAENEVVTFSCNHGYNLSGESQSTC</sequence>
<keyword evidence="2" id="KW-0677">Repeat</keyword>
<feature type="disulfide bond" evidence="4">
    <location>
        <begin position="320"/>
        <end position="347"/>
    </location>
</feature>
<feature type="domain" description="Sushi" evidence="5">
    <location>
        <begin position="107"/>
        <end position="166"/>
    </location>
</feature>
<reference evidence="6" key="4">
    <citation type="submission" date="2025-09" db="UniProtKB">
        <authorList>
            <consortium name="Ensembl"/>
        </authorList>
    </citation>
    <scope>IDENTIFICATION</scope>
</reference>
<keyword evidence="3 4" id="KW-1015">Disulfide bond</keyword>
<reference evidence="7" key="1">
    <citation type="journal article" date="2002" name="Science">
        <title>The draft genome of Ciona intestinalis: insights into chordate and vertebrate origins.</title>
        <authorList>
            <person name="Dehal P."/>
            <person name="Satou Y."/>
            <person name="Campbell R.K."/>
            <person name="Chapman J."/>
            <person name="Degnan B."/>
            <person name="De Tomaso A."/>
            <person name="Davidson B."/>
            <person name="Di Gregorio A."/>
            <person name="Gelpke M."/>
            <person name="Goodstein D.M."/>
            <person name="Harafuji N."/>
            <person name="Hastings K.E."/>
            <person name="Ho I."/>
            <person name="Hotta K."/>
            <person name="Huang W."/>
            <person name="Kawashima T."/>
            <person name="Lemaire P."/>
            <person name="Martinez D."/>
            <person name="Meinertzhagen I.A."/>
            <person name="Necula S."/>
            <person name="Nonaka M."/>
            <person name="Putnam N."/>
            <person name="Rash S."/>
            <person name="Saiga H."/>
            <person name="Satake M."/>
            <person name="Terry A."/>
            <person name="Yamada L."/>
            <person name="Wang H.G."/>
            <person name="Awazu S."/>
            <person name="Azumi K."/>
            <person name="Boore J."/>
            <person name="Branno M."/>
            <person name="Chin-Bow S."/>
            <person name="DeSantis R."/>
            <person name="Doyle S."/>
            <person name="Francino P."/>
            <person name="Keys D.N."/>
            <person name="Haga S."/>
            <person name="Hayashi H."/>
            <person name="Hino K."/>
            <person name="Imai K.S."/>
            <person name="Inaba K."/>
            <person name="Kano S."/>
            <person name="Kobayashi K."/>
            <person name="Kobayashi M."/>
            <person name="Lee B.I."/>
            <person name="Makabe K.W."/>
            <person name="Manohar C."/>
            <person name="Matassi G."/>
            <person name="Medina M."/>
            <person name="Mochizuki Y."/>
            <person name="Mount S."/>
            <person name="Morishita T."/>
            <person name="Miura S."/>
            <person name="Nakayama A."/>
            <person name="Nishizaka S."/>
            <person name="Nomoto H."/>
            <person name="Ohta F."/>
            <person name="Oishi K."/>
            <person name="Rigoutsos I."/>
            <person name="Sano M."/>
            <person name="Sasaki A."/>
            <person name="Sasakura Y."/>
            <person name="Shoguchi E."/>
            <person name="Shin-i T."/>
            <person name="Spagnuolo A."/>
            <person name="Stainier D."/>
            <person name="Suzuki M.M."/>
            <person name="Tassy O."/>
            <person name="Takatori N."/>
            <person name="Tokuoka M."/>
            <person name="Yagi K."/>
            <person name="Yoshizaki F."/>
            <person name="Wada S."/>
            <person name="Zhang C."/>
            <person name="Hyatt P.D."/>
            <person name="Larimer F."/>
            <person name="Detter C."/>
            <person name="Doggett N."/>
            <person name="Glavina T."/>
            <person name="Hawkins T."/>
            <person name="Richardson P."/>
            <person name="Lucas S."/>
            <person name="Kohara Y."/>
            <person name="Levine M."/>
            <person name="Satoh N."/>
            <person name="Rokhsar D.S."/>
        </authorList>
    </citation>
    <scope>NUCLEOTIDE SEQUENCE [LARGE SCALE GENOMIC DNA]</scope>
</reference>
<feature type="disulfide bond" evidence="4">
    <location>
        <begin position="562"/>
        <end position="589"/>
    </location>
</feature>
<feature type="domain" description="Sushi" evidence="5">
    <location>
        <begin position="595"/>
        <end position="654"/>
    </location>
</feature>
<feature type="domain" description="Sushi" evidence="5">
    <location>
        <begin position="900"/>
        <end position="944"/>
    </location>
</feature>
<evidence type="ECO:0000313" key="7">
    <source>
        <dbReference type="Proteomes" id="UP000008144"/>
    </source>
</evidence>
<feature type="disulfide bond" evidence="4">
    <location>
        <begin position="381"/>
        <end position="408"/>
    </location>
</feature>
<dbReference type="PANTHER" id="PTHR45656">
    <property type="entry name" value="PROTEIN CBR-CLEC-78"/>
    <property type="match status" value="1"/>
</dbReference>
<proteinExistence type="predicted"/>
<feature type="domain" description="Sushi" evidence="5">
    <location>
        <begin position="656"/>
        <end position="715"/>
    </location>
</feature>
<feature type="domain" description="Sushi" evidence="5">
    <location>
        <begin position="532"/>
        <end position="591"/>
    </location>
</feature>
<feature type="disulfide bond" evidence="4">
    <location>
        <begin position="869"/>
        <end position="896"/>
    </location>
</feature>
<dbReference type="PROSITE" id="PS50923">
    <property type="entry name" value="SUSHI"/>
    <property type="match status" value="16"/>
</dbReference>
<feature type="disulfide bond" evidence="4">
    <location>
        <begin position="75"/>
        <end position="102"/>
    </location>
</feature>
<feature type="domain" description="Sushi" evidence="5">
    <location>
        <begin position="472"/>
        <end position="531"/>
    </location>
</feature>
<evidence type="ECO:0000259" key="5">
    <source>
        <dbReference type="PROSITE" id="PS50923"/>
    </source>
</evidence>
<dbReference type="SUPFAM" id="SSF57535">
    <property type="entry name" value="Complement control module/SCR domain"/>
    <property type="match status" value="16"/>
</dbReference>
<feature type="domain" description="Sushi" evidence="5">
    <location>
        <begin position="839"/>
        <end position="898"/>
    </location>
</feature>
<organism evidence="6 7">
    <name type="scientific">Ciona intestinalis</name>
    <name type="common">Transparent sea squirt</name>
    <name type="synonym">Ascidia intestinalis</name>
    <dbReference type="NCBI Taxonomy" id="7719"/>
    <lineage>
        <taxon>Eukaryota</taxon>
        <taxon>Metazoa</taxon>
        <taxon>Chordata</taxon>
        <taxon>Tunicata</taxon>
        <taxon>Ascidiacea</taxon>
        <taxon>Phlebobranchia</taxon>
        <taxon>Cionidae</taxon>
        <taxon>Ciona</taxon>
    </lineage>
</organism>
<dbReference type="InParanoid" id="F6Z4F9"/>
<feature type="disulfide bond" evidence="4">
    <location>
        <begin position="109"/>
        <end position="152"/>
    </location>
</feature>
<evidence type="ECO:0000256" key="1">
    <source>
        <dbReference type="ARBA" id="ARBA00022729"/>
    </source>
</evidence>
<reference evidence="6" key="3">
    <citation type="submission" date="2025-08" db="UniProtKB">
        <authorList>
            <consortium name="Ensembl"/>
        </authorList>
    </citation>
    <scope>IDENTIFICATION</scope>
</reference>
<feature type="domain" description="Sushi" evidence="5">
    <location>
        <begin position="1"/>
        <end position="36"/>
    </location>
</feature>
<dbReference type="Gene3D" id="2.10.70.10">
    <property type="entry name" value="Complement Module, domain 1"/>
    <property type="match status" value="16"/>
</dbReference>
<evidence type="ECO:0000256" key="4">
    <source>
        <dbReference type="PROSITE-ProRule" id="PRU00302"/>
    </source>
</evidence>
<dbReference type="OMA" id="EHATPEC"/>
<feature type="domain" description="Sushi" evidence="5">
    <location>
        <begin position="45"/>
        <end position="104"/>
    </location>
</feature>
<dbReference type="Ensembl" id="ENSCINT00000006993.3">
    <property type="protein sequence ID" value="ENSCINP00000006993.3"/>
    <property type="gene ID" value="ENSCING00000003404.3"/>
</dbReference>
<feature type="domain" description="Sushi" evidence="5">
    <location>
        <begin position="718"/>
        <end position="777"/>
    </location>
</feature>
<dbReference type="STRING" id="7719.ENSCINP00000006993"/>
<feature type="domain" description="Sushi" evidence="5">
    <location>
        <begin position="167"/>
        <end position="226"/>
    </location>
</feature>
<dbReference type="HOGENOM" id="CLU_015916_0_0_1"/>
<dbReference type="Pfam" id="PF00084">
    <property type="entry name" value="Sushi"/>
    <property type="match status" value="16"/>
</dbReference>
<feature type="disulfide bond" evidence="4">
    <location>
        <begin position="809"/>
        <end position="836"/>
    </location>
</feature>
<feature type="disulfide bond" evidence="4">
    <location>
        <begin position="686"/>
        <end position="713"/>
    </location>
</feature>
<dbReference type="PANTHER" id="PTHR45656:SF4">
    <property type="entry name" value="PROTEIN CBR-CLEC-78"/>
    <property type="match status" value="1"/>
</dbReference>
<dbReference type="CDD" id="cd00033">
    <property type="entry name" value="CCP"/>
    <property type="match status" value="16"/>
</dbReference>
<keyword evidence="1" id="KW-0732">Signal</keyword>
<dbReference type="GeneTree" id="ENSGT00940000165740"/>
<evidence type="ECO:0000256" key="2">
    <source>
        <dbReference type="ARBA" id="ARBA00022737"/>
    </source>
</evidence>
<feature type="disulfide bond" evidence="4">
    <location>
        <begin position="625"/>
        <end position="652"/>
    </location>
</feature>
<feature type="domain" description="Sushi" evidence="5">
    <location>
        <begin position="411"/>
        <end position="470"/>
    </location>
</feature>
<feature type="disulfide bond" evidence="4">
    <location>
        <begin position="138"/>
        <end position="165"/>
    </location>
</feature>
<evidence type="ECO:0000313" key="6">
    <source>
        <dbReference type="Ensembl" id="ENSCINP00000006993.3"/>
    </source>
</evidence>
<protein>
    <recommendedName>
        <fullName evidence="5">Sushi domain-containing protein</fullName>
    </recommendedName>
</protein>
<comment type="caution">
    <text evidence="4">Lacks conserved residue(s) required for the propagation of feature annotation.</text>
</comment>
<dbReference type="InterPro" id="IPR035976">
    <property type="entry name" value="Sushi/SCR/CCP_sf"/>
</dbReference>
<feature type="domain" description="Sushi" evidence="5">
    <location>
        <begin position="779"/>
        <end position="838"/>
    </location>
</feature>
<keyword evidence="4" id="KW-0768">Sushi</keyword>
<feature type="domain" description="Sushi" evidence="5">
    <location>
        <begin position="351"/>
        <end position="410"/>
    </location>
</feature>
<dbReference type="SMART" id="SM00032">
    <property type="entry name" value="CCP"/>
    <property type="match status" value="16"/>
</dbReference>
<dbReference type="AlphaFoldDB" id="F6Z4F9"/>
<feature type="disulfide bond" evidence="4">
    <location>
        <begin position="197"/>
        <end position="224"/>
    </location>
</feature>
<dbReference type="Proteomes" id="UP000008144">
    <property type="component" value="Chromosome 14"/>
</dbReference>
<evidence type="ECO:0000256" key="3">
    <source>
        <dbReference type="ARBA" id="ARBA00023157"/>
    </source>
</evidence>
<feature type="disulfide bond" evidence="4">
    <location>
        <begin position="260"/>
        <end position="287"/>
    </location>
</feature>
<dbReference type="EMBL" id="EAAA01001242">
    <property type="status" value="NOT_ANNOTATED_CDS"/>
    <property type="molecule type" value="Genomic_DNA"/>
</dbReference>
<feature type="disulfide bond" evidence="4">
    <location>
        <begin position="502"/>
        <end position="529"/>
    </location>
</feature>
<keyword evidence="7" id="KW-1185">Reference proteome</keyword>
<reference evidence="6" key="2">
    <citation type="journal article" date="2008" name="Genome Biol.">
        <title>Improved genome assembly and evidence-based global gene model set for the chordate Ciona intestinalis: new insight into intron and operon populations.</title>
        <authorList>
            <person name="Satou Y."/>
            <person name="Mineta K."/>
            <person name="Ogasawara M."/>
            <person name="Sasakura Y."/>
            <person name="Shoguchi E."/>
            <person name="Ueno K."/>
            <person name="Yamada L."/>
            <person name="Matsumoto J."/>
            <person name="Wasserscheid J."/>
            <person name="Dewar K."/>
            <person name="Wiley G.B."/>
            <person name="Macmil S.L."/>
            <person name="Roe B.A."/>
            <person name="Zeller R.W."/>
            <person name="Hastings K.E."/>
            <person name="Lemaire P."/>
            <person name="Lindquist E."/>
            <person name="Endo T."/>
            <person name="Hotta K."/>
            <person name="Inaba K."/>
        </authorList>
    </citation>
    <scope>NUCLEOTIDE SEQUENCE [LARGE SCALE GENOMIC DNA]</scope>
    <source>
        <strain evidence="6">wild type</strain>
    </source>
</reference>
<feature type="domain" description="Sushi" evidence="5">
    <location>
        <begin position="229"/>
        <end position="289"/>
    </location>
</feature>
<dbReference type="InterPro" id="IPR000436">
    <property type="entry name" value="Sushi_SCR_CCP_dom"/>
</dbReference>
<accession>F6Z4F9</accession>
<feature type="disulfide bond" evidence="4">
    <location>
        <begin position="748"/>
        <end position="775"/>
    </location>
</feature>
<name>F6Z4F9_CIOIN</name>
<feature type="disulfide bond" evidence="4">
    <location>
        <begin position="231"/>
        <end position="274"/>
    </location>
</feature>
<dbReference type="InterPro" id="IPR051277">
    <property type="entry name" value="SEZ6_CSMD_C4BPB_Regulators"/>
</dbReference>